<reference evidence="3" key="1">
    <citation type="journal article" date="2011" name="MBio">
        <title>Novel metabolic attributes of the genus Cyanothece, comprising a group of unicellular nitrogen-fixing Cyanobacteria.</title>
        <authorList>
            <person name="Bandyopadhyay A."/>
            <person name="Elvitigala T."/>
            <person name="Welsh E."/>
            <person name="Stockel J."/>
            <person name="Liberton M."/>
            <person name="Min H."/>
            <person name="Sherman L.A."/>
            <person name="Pakrasi H.B."/>
        </authorList>
    </citation>
    <scope>NUCLEOTIDE SEQUENCE [LARGE SCALE GENOMIC DNA]</scope>
    <source>
        <strain evidence="3">PCC 7822</strain>
    </source>
</reference>
<gene>
    <name evidence="2" type="ordered locus">Cyan7822_1395</name>
</gene>
<dbReference type="AlphaFoldDB" id="E0UIT4"/>
<protein>
    <submittedName>
        <fullName evidence="2">Glycosyl transferase group 1</fullName>
    </submittedName>
</protein>
<dbReference type="EMBL" id="CP002198">
    <property type="protein sequence ID" value="ADN13393.1"/>
    <property type="molecule type" value="Genomic_DNA"/>
</dbReference>
<dbReference type="InterPro" id="IPR028098">
    <property type="entry name" value="Glyco_trans_4-like_N"/>
</dbReference>
<evidence type="ECO:0000313" key="3">
    <source>
        <dbReference type="Proteomes" id="UP000008206"/>
    </source>
</evidence>
<dbReference type="eggNOG" id="COG0438">
    <property type="taxonomic scope" value="Bacteria"/>
</dbReference>
<dbReference type="Pfam" id="PF13439">
    <property type="entry name" value="Glyco_transf_4"/>
    <property type="match status" value="1"/>
</dbReference>
<dbReference type="KEGG" id="cyj:Cyan7822_1395"/>
<keyword evidence="2" id="KW-0808">Transferase</keyword>
<accession>E0UIT4</accession>
<feature type="domain" description="Glycosyltransferase subfamily 4-like N-terminal" evidence="1">
    <location>
        <begin position="17"/>
        <end position="216"/>
    </location>
</feature>
<organism evidence="2 3">
    <name type="scientific">Gloeothece verrucosa (strain PCC 7822)</name>
    <name type="common">Cyanothece sp. (strain PCC 7822)</name>
    <dbReference type="NCBI Taxonomy" id="497965"/>
    <lineage>
        <taxon>Bacteria</taxon>
        <taxon>Bacillati</taxon>
        <taxon>Cyanobacteriota</taxon>
        <taxon>Cyanophyceae</taxon>
        <taxon>Oscillatoriophycideae</taxon>
        <taxon>Chroococcales</taxon>
        <taxon>Aphanothecaceae</taxon>
        <taxon>Gloeothece</taxon>
        <taxon>Gloeothece verrucosa</taxon>
    </lineage>
</organism>
<dbReference type="CDD" id="cd03801">
    <property type="entry name" value="GT4_PimA-like"/>
    <property type="match status" value="1"/>
</dbReference>
<dbReference type="SUPFAM" id="SSF53756">
    <property type="entry name" value="UDP-Glycosyltransferase/glycogen phosphorylase"/>
    <property type="match status" value="1"/>
</dbReference>
<name>E0UIT4_GLOV7</name>
<dbReference type="STRING" id="497965.Cyan7822_1395"/>
<proteinExistence type="predicted"/>
<dbReference type="Proteomes" id="UP000008206">
    <property type="component" value="Chromosome"/>
</dbReference>
<dbReference type="PANTHER" id="PTHR12526:SF600">
    <property type="entry name" value="GLYCOSYL TRANSFERASE GROUP 1"/>
    <property type="match status" value="1"/>
</dbReference>
<dbReference type="Gene3D" id="3.40.50.2000">
    <property type="entry name" value="Glycogen Phosphorylase B"/>
    <property type="match status" value="2"/>
</dbReference>
<keyword evidence="3" id="KW-1185">Reference proteome</keyword>
<dbReference type="PANTHER" id="PTHR12526">
    <property type="entry name" value="GLYCOSYLTRANSFERASE"/>
    <property type="match status" value="1"/>
</dbReference>
<sequence length="403" mass="46111">MKILMLSSTFPYPPSLGGTPVRTFNLLKYLTQNHEITLITQKGLDVSASQIEELQQWVKELKIFPRRDSVEKNLNSKIKRLIQFWREGTPPNVLFIYNPEIQQWLDLAVAQKSYDVITCEHSVNQIYVRPEWKQALKTVVNIHSSVYKTCLNQLETNTAENPLRDRFYLPLLKRYEQKFCQKFSNLVVTTEEDRTQIQLFNPPGEITIIPNGVDLELFPYRQVDPGGHQLIIAGLMDYVVNIDMARFFSLEILPILQEKYPDTTLVILGSKPSPAVLELAQRPGITVTGRVPSMAEYLHQATVCVVPMRSGFGIKNKTLEAMAAGVPVVASDRGLEGLKVDSSDVPIRALRANRIEEYVTQISRLFEDAQLRAELSRNGRDLIEQEYTWEQSGKRYEEVLSKR</sequence>
<dbReference type="CAZy" id="GT4">
    <property type="family name" value="Glycosyltransferase Family 4"/>
</dbReference>
<dbReference type="RefSeq" id="WP_013321500.1">
    <property type="nucleotide sequence ID" value="NC_014501.1"/>
</dbReference>
<evidence type="ECO:0000313" key="2">
    <source>
        <dbReference type="EMBL" id="ADN13393.1"/>
    </source>
</evidence>
<dbReference type="OrthoDB" id="9807209at2"/>
<dbReference type="Pfam" id="PF13692">
    <property type="entry name" value="Glyco_trans_1_4"/>
    <property type="match status" value="1"/>
</dbReference>
<dbReference type="HOGENOM" id="CLU_028014_3_0_3"/>
<dbReference type="GO" id="GO:0016757">
    <property type="term" value="F:glycosyltransferase activity"/>
    <property type="evidence" value="ECO:0007669"/>
    <property type="project" value="TreeGrafter"/>
</dbReference>
<evidence type="ECO:0000259" key="1">
    <source>
        <dbReference type="Pfam" id="PF13439"/>
    </source>
</evidence>